<evidence type="ECO:0000313" key="2">
    <source>
        <dbReference type="EMBL" id="SVD34434.1"/>
    </source>
</evidence>
<evidence type="ECO:0008006" key="3">
    <source>
        <dbReference type="Google" id="ProtNLM"/>
    </source>
</evidence>
<dbReference type="AlphaFoldDB" id="A0A382UJI4"/>
<feature type="non-terminal residue" evidence="2">
    <location>
        <position position="89"/>
    </location>
</feature>
<gene>
    <name evidence="2" type="ORF">METZ01_LOCUS387288</name>
</gene>
<dbReference type="GO" id="GO:0046872">
    <property type="term" value="F:metal ion binding"/>
    <property type="evidence" value="ECO:0007669"/>
    <property type="project" value="InterPro"/>
</dbReference>
<evidence type="ECO:0000256" key="1">
    <source>
        <dbReference type="SAM" id="MobiDB-lite"/>
    </source>
</evidence>
<name>A0A382UJI4_9ZZZZ</name>
<dbReference type="Gene3D" id="3.30.830.10">
    <property type="entry name" value="Metalloenzyme, LuxS/M16 peptidase-like"/>
    <property type="match status" value="1"/>
</dbReference>
<reference evidence="2" key="1">
    <citation type="submission" date="2018-05" db="EMBL/GenBank/DDBJ databases">
        <authorList>
            <person name="Lanie J.A."/>
            <person name="Ng W.-L."/>
            <person name="Kazmierczak K.M."/>
            <person name="Andrzejewski T.M."/>
            <person name="Davidsen T.M."/>
            <person name="Wayne K.J."/>
            <person name="Tettelin H."/>
            <person name="Glass J.I."/>
            <person name="Rusch D."/>
            <person name="Podicherti R."/>
            <person name="Tsui H.-C.T."/>
            <person name="Winkler M.E."/>
        </authorList>
    </citation>
    <scope>NUCLEOTIDE SEQUENCE</scope>
</reference>
<feature type="region of interest" description="Disordered" evidence="1">
    <location>
        <begin position="1"/>
        <end position="20"/>
    </location>
</feature>
<proteinExistence type="predicted"/>
<accession>A0A382UJI4</accession>
<protein>
    <recommendedName>
        <fullName evidence="3">Peptidase M16 N-terminal domain-containing protein</fullName>
    </recommendedName>
</protein>
<sequence>MPATAMKSQDQKGSNNMNHSTSKKITANIIVAFCYLFISSLSQAGDIEISYEKFVLDNGLTVIIHEDHKAPIVAVNIWYHVGSKNENPG</sequence>
<dbReference type="EMBL" id="UINC01144738">
    <property type="protein sequence ID" value="SVD34434.1"/>
    <property type="molecule type" value="Genomic_DNA"/>
</dbReference>
<dbReference type="SUPFAM" id="SSF63411">
    <property type="entry name" value="LuxS/MPP-like metallohydrolase"/>
    <property type="match status" value="1"/>
</dbReference>
<dbReference type="InterPro" id="IPR011249">
    <property type="entry name" value="Metalloenz_LuxS/M16"/>
</dbReference>
<organism evidence="2">
    <name type="scientific">marine metagenome</name>
    <dbReference type="NCBI Taxonomy" id="408172"/>
    <lineage>
        <taxon>unclassified sequences</taxon>
        <taxon>metagenomes</taxon>
        <taxon>ecological metagenomes</taxon>
    </lineage>
</organism>